<dbReference type="SUPFAM" id="SSF101386">
    <property type="entry name" value="all-alpha NTP pyrophosphatases"/>
    <property type="match status" value="1"/>
</dbReference>
<keyword evidence="2" id="KW-0378">Hydrolase</keyword>
<dbReference type="AlphaFoldDB" id="A0A0W0ZB54"/>
<organism evidence="2 3">
    <name type="scientific">Legionella spiritensis</name>
    <dbReference type="NCBI Taxonomy" id="452"/>
    <lineage>
        <taxon>Bacteria</taxon>
        <taxon>Pseudomonadati</taxon>
        <taxon>Pseudomonadota</taxon>
        <taxon>Gammaproteobacteria</taxon>
        <taxon>Legionellales</taxon>
        <taxon>Legionellaceae</taxon>
        <taxon>Legionella</taxon>
    </lineage>
</organism>
<dbReference type="GO" id="GO:0006203">
    <property type="term" value="P:dGTP catabolic process"/>
    <property type="evidence" value="ECO:0007669"/>
    <property type="project" value="TreeGrafter"/>
</dbReference>
<dbReference type="PANTHER" id="PTHR30522">
    <property type="entry name" value="NUCLEOSIDE TRIPHOSPHATE PYROPHOSPHOHYDROLASE"/>
    <property type="match status" value="1"/>
</dbReference>
<dbReference type="InterPro" id="IPR011551">
    <property type="entry name" value="NTP_PyrPHydrolase_MazG"/>
</dbReference>
<dbReference type="PANTHER" id="PTHR30522:SF0">
    <property type="entry name" value="NUCLEOSIDE TRIPHOSPHATE PYROPHOSPHOHYDROLASE"/>
    <property type="match status" value="1"/>
</dbReference>
<dbReference type="GO" id="GO:0047429">
    <property type="term" value="F:nucleoside triphosphate diphosphatase activity"/>
    <property type="evidence" value="ECO:0007669"/>
    <property type="project" value="TreeGrafter"/>
</dbReference>
<reference evidence="2 3" key="1">
    <citation type="submission" date="2015-11" db="EMBL/GenBank/DDBJ databases">
        <title>Genomic analysis of 38 Legionella species identifies large and diverse effector repertoires.</title>
        <authorList>
            <person name="Burstein D."/>
            <person name="Amaro F."/>
            <person name="Zusman T."/>
            <person name="Lifshitz Z."/>
            <person name="Cohen O."/>
            <person name="Gilbert J.A."/>
            <person name="Pupko T."/>
            <person name="Shuman H.A."/>
            <person name="Segal G."/>
        </authorList>
    </citation>
    <scope>NUCLEOTIDE SEQUENCE [LARGE SCALE GENOMIC DNA]</scope>
    <source>
        <strain evidence="2 3">Mt.St.Helens-9</strain>
    </source>
</reference>
<dbReference type="RefSeq" id="WP_197697348.1">
    <property type="nucleotide sequence ID" value="NZ_CAAAII010000002.1"/>
</dbReference>
<name>A0A0W0ZB54_LEGSP</name>
<comment type="caution">
    <text evidence="2">The sequence shown here is derived from an EMBL/GenBank/DDBJ whole genome shotgun (WGS) entry which is preliminary data.</text>
</comment>
<dbReference type="GO" id="GO:0046052">
    <property type="term" value="P:UTP catabolic process"/>
    <property type="evidence" value="ECO:0007669"/>
    <property type="project" value="TreeGrafter"/>
</dbReference>
<dbReference type="GO" id="GO:0046047">
    <property type="term" value="P:TTP catabolic process"/>
    <property type="evidence" value="ECO:0007669"/>
    <property type="project" value="TreeGrafter"/>
</dbReference>
<evidence type="ECO:0000313" key="3">
    <source>
        <dbReference type="Proteomes" id="UP000054877"/>
    </source>
</evidence>
<accession>A0A0W0ZB54</accession>
<dbReference type="InterPro" id="IPR004518">
    <property type="entry name" value="MazG-like_dom"/>
</dbReference>
<evidence type="ECO:0000259" key="1">
    <source>
        <dbReference type="Pfam" id="PF03819"/>
    </source>
</evidence>
<dbReference type="Pfam" id="PF03819">
    <property type="entry name" value="MazG"/>
    <property type="match status" value="1"/>
</dbReference>
<sequence length="137" mass="15359">MNKSGDNPLHELIAIEKDARAFGFEWPDAYMIIEQAVSECDEIKSALLDEEPRSRVEEEIGDLLHTAVSMCLFSGFDPEDTLARIVKKFSARMQALKAVAACNGYNSLKGLPIELVLELWREAKMRASEKQGRPGIF</sequence>
<dbReference type="GO" id="GO:0046081">
    <property type="term" value="P:dUTP catabolic process"/>
    <property type="evidence" value="ECO:0007669"/>
    <property type="project" value="TreeGrafter"/>
</dbReference>
<keyword evidence="3" id="KW-1185">Reference proteome</keyword>
<dbReference type="Proteomes" id="UP000054877">
    <property type="component" value="Unassembled WGS sequence"/>
</dbReference>
<dbReference type="Gene3D" id="1.10.287.1080">
    <property type="entry name" value="MazG-like"/>
    <property type="match status" value="1"/>
</dbReference>
<feature type="domain" description="NTP pyrophosphohydrolase MazG-like" evidence="1">
    <location>
        <begin position="34"/>
        <end position="93"/>
    </location>
</feature>
<proteinExistence type="predicted"/>
<dbReference type="STRING" id="452.Lspi_0115"/>
<dbReference type="GO" id="GO:0046076">
    <property type="term" value="P:dTTP catabolic process"/>
    <property type="evidence" value="ECO:0007669"/>
    <property type="project" value="TreeGrafter"/>
</dbReference>
<evidence type="ECO:0000313" key="2">
    <source>
        <dbReference type="EMBL" id="KTD66352.1"/>
    </source>
</evidence>
<dbReference type="EMBL" id="LNYX01000001">
    <property type="protein sequence ID" value="KTD66352.1"/>
    <property type="molecule type" value="Genomic_DNA"/>
</dbReference>
<protein>
    <submittedName>
        <fullName evidence="2">Nucleotide pyrophosphohydrolase</fullName>
    </submittedName>
</protein>
<dbReference type="GO" id="GO:0046061">
    <property type="term" value="P:dATP catabolic process"/>
    <property type="evidence" value="ECO:0007669"/>
    <property type="project" value="TreeGrafter"/>
</dbReference>
<gene>
    <name evidence="2" type="ORF">Lspi_0115</name>
</gene>
<dbReference type="PATRIC" id="fig|452.5.peg.128"/>